<proteinExistence type="evidence at transcript level"/>
<dbReference type="AlphaFoldDB" id="I7GN86"/>
<evidence type="ECO:0000313" key="1">
    <source>
        <dbReference type="EMBL" id="BAE91097.1"/>
    </source>
</evidence>
<organism evidence="1">
    <name type="scientific">Macaca fascicularis</name>
    <name type="common">Crab-eating macaque</name>
    <name type="synonym">Cynomolgus monkey</name>
    <dbReference type="NCBI Taxonomy" id="9541"/>
    <lineage>
        <taxon>Eukaryota</taxon>
        <taxon>Metazoa</taxon>
        <taxon>Chordata</taxon>
        <taxon>Craniata</taxon>
        <taxon>Vertebrata</taxon>
        <taxon>Euteleostomi</taxon>
        <taxon>Mammalia</taxon>
        <taxon>Eutheria</taxon>
        <taxon>Euarchontoglires</taxon>
        <taxon>Primates</taxon>
        <taxon>Haplorrhini</taxon>
        <taxon>Catarrhini</taxon>
        <taxon>Cercopithecidae</taxon>
        <taxon>Cercopithecinae</taxon>
        <taxon>Macaca</taxon>
    </lineage>
</organism>
<dbReference type="EMBL" id="AB174035">
    <property type="protein sequence ID" value="BAE91097.1"/>
    <property type="molecule type" value="mRNA"/>
</dbReference>
<sequence length="58" mass="6487">MPHLENVVLCRESQVSTLQSLFGEVEWHDLGSLQPLPPRLKQSSHLSLRVAGTTETSF</sequence>
<name>I7GN86_MACFA</name>
<reference evidence="1" key="1">
    <citation type="journal article" date="2007" name="PLoS Biol.">
        <title>Rate of evolution in brain-expressed genes in humans and other primates.</title>
        <authorList>
            <person name="Wang H.-Y."/>
            <person name="Chien H.-C."/>
            <person name="Osada N."/>
            <person name="Hashimoto K."/>
            <person name="Sugano S."/>
            <person name="Gojobori T."/>
            <person name="Chou C.-K."/>
            <person name="Tsai S.-F."/>
            <person name="Wu C.-I."/>
            <person name="Shen C.-K.J."/>
        </authorList>
    </citation>
    <scope>NUCLEOTIDE SEQUENCE</scope>
</reference>
<accession>I7GN86</accession>
<protein>
    <submittedName>
        <fullName evidence="1">Macaca fascicularis brain cDNA clone: QmoA-11889, similar to human origin recognition complex, subunit 5-like (yeast)(ORC5L), transcript variant 1, mRNA, RefSeq: NM_002553.2</fullName>
    </submittedName>
</protein>